<dbReference type="PANTHER" id="PTHR43236">
    <property type="entry name" value="ANTITOXIN HIGA1"/>
    <property type="match status" value="1"/>
</dbReference>
<evidence type="ECO:0000313" key="2">
    <source>
        <dbReference type="EMBL" id="TQM82939.1"/>
    </source>
</evidence>
<protein>
    <submittedName>
        <fullName evidence="2">Uncharacterized protein DUF955</fullName>
    </submittedName>
</protein>
<dbReference type="InterPro" id="IPR052345">
    <property type="entry name" value="Rad_response_metalloprotease"/>
</dbReference>
<dbReference type="Pfam" id="PF06114">
    <property type="entry name" value="Peptidase_M78"/>
    <property type="match status" value="1"/>
</dbReference>
<sequence length="394" mass="43387">MPLRGERLLVALNGSPLTLDQIYRSLGLGVGQGWLADVIEGRRAAEKIELARLAVHAQVPLTVLTGAAPPDRNLAVALRAGLVQPAAPVKPAVWRAQKLIEHLRLLTSWYPSDAAPRFERGQTALRAQVKDRHLRKAARLTAEAMRAILRIDDDAPVDDLTALIESLGVPVFVVDLPDHVHGMTVHDVAGSGDAIGSGWCGVVLVNSRDWWTRQRYTLAHELAHVIFRDEQPIIVDEVDGVNGRSEPEIRAEYFARYFLAPDVAIQRFWQANRHLSEEIALAKLMIHFGISRTAAQRAVSEVMEIDRGRLAQGLGATELVRDLMASAGMAPAWDDACAHQHEEGASPWMLSLALDAYRHGLVSGSVVADVLGRRDVHEVERELDAQGWMPDLVR</sequence>
<evidence type="ECO:0000313" key="3">
    <source>
        <dbReference type="Proteomes" id="UP000316628"/>
    </source>
</evidence>
<organism evidence="2 3">
    <name type="scientific">Saccharothrix saharensis</name>
    <dbReference type="NCBI Taxonomy" id="571190"/>
    <lineage>
        <taxon>Bacteria</taxon>
        <taxon>Bacillati</taxon>
        <taxon>Actinomycetota</taxon>
        <taxon>Actinomycetes</taxon>
        <taxon>Pseudonocardiales</taxon>
        <taxon>Pseudonocardiaceae</taxon>
        <taxon>Saccharothrix</taxon>
    </lineage>
</organism>
<evidence type="ECO:0000259" key="1">
    <source>
        <dbReference type="Pfam" id="PF06114"/>
    </source>
</evidence>
<dbReference type="EMBL" id="VFPP01000001">
    <property type="protein sequence ID" value="TQM82939.1"/>
    <property type="molecule type" value="Genomic_DNA"/>
</dbReference>
<feature type="domain" description="IrrE N-terminal-like" evidence="1">
    <location>
        <begin position="200"/>
        <end position="298"/>
    </location>
</feature>
<name>A0A543JJ97_9PSEU</name>
<gene>
    <name evidence="2" type="ORF">FHX81_5351</name>
</gene>
<keyword evidence="3" id="KW-1185">Reference proteome</keyword>
<dbReference type="Gene3D" id="1.10.10.2910">
    <property type="match status" value="1"/>
</dbReference>
<reference evidence="2 3" key="1">
    <citation type="submission" date="2019-06" db="EMBL/GenBank/DDBJ databases">
        <title>Sequencing the genomes of 1000 actinobacteria strains.</title>
        <authorList>
            <person name="Klenk H.-P."/>
        </authorList>
    </citation>
    <scope>NUCLEOTIDE SEQUENCE [LARGE SCALE GENOMIC DNA]</scope>
    <source>
        <strain evidence="2 3">DSM 45456</strain>
    </source>
</reference>
<proteinExistence type="predicted"/>
<comment type="caution">
    <text evidence="2">The sequence shown here is derived from an EMBL/GenBank/DDBJ whole genome shotgun (WGS) entry which is preliminary data.</text>
</comment>
<dbReference type="InterPro" id="IPR010359">
    <property type="entry name" value="IrrE_HExxH"/>
</dbReference>
<accession>A0A543JJ97</accession>
<dbReference type="PANTHER" id="PTHR43236:SF2">
    <property type="entry name" value="BLL0069 PROTEIN"/>
    <property type="match status" value="1"/>
</dbReference>
<dbReference type="Proteomes" id="UP000316628">
    <property type="component" value="Unassembled WGS sequence"/>
</dbReference>
<dbReference type="AlphaFoldDB" id="A0A543JJ97"/>